<dbReference type="GO" id="GO:0006271">
    <property type="term" value="P:DNA strand elongation involved in DNA replication"/>
    <property type="evidence" value="ECO:0007669"/>
    <property type="project" value="TreeGrafter"/>
</dbReference>
<keyword evidence="5" id="KW-0548">Nucleotidyltransferase</keyword>
<reference evidence="11 12" key="1">
    <citation type="submission" date="2019-09" db="EMBL/GenBank/DDBJ databases">
        <title>Actinomadura physcomitrii sp. nov., a novel actinomycete isolated from moss [Physcomitrium sphaericum (Ludw) Fuernr].</title>
        <authorList>
            <person name="Zhuang X."/>
            <person name="Liu C."/>
        </authorList>
    </citation>
    <scope>NUCLEOTIDE SEQUENCE [LARGE SCALE GENOMIC DNA]</scope>
    <source>
        <strain evidence="11 12">HMC1</strain>
    </source>
</reference>
<keyword evidence="3" id="KW-0963">Cytoplasm</keyword>
<comment type="subcellular location">
    <subcellularLocation>
        <location evidence="1">Cytoplasm</location>
    </subcellularLocation>
</comment>
<dbReference type="InterPro" id="IPR022634">
    <property type="entry name" value="DNA_polIII_beta_N"/>
</dbReference>
<evidence type="ECO:0000313" key="12">
    <source>
        <dbReference type="Proteomes" id="UP000468735"/>
    </source>
</evidence>
<keyword evidence="4" id="KW-0808">Transferase</keyword>
<evidence type="ECO:0000256" key="7">
    <source>
        <dbReference type="ARBA" id="ARBA00022932"/>
    </source>
</evidence>
<feature type="domain" description="DNA polymerase III beta sliding clamp N-terminal" evidence="10">
    <location>
        <begin position="64"/>
        <end position="178"/>
    </location>
</feature>
<dbReference type="InterPro" id="IPR046938">
    <property type="entry name" value="DNA_clamp_sf"/>
</dbReference>
<dbReference type="GO" id="GO:0003887">
    <property type="term" value="F:DNA-directed DNA polymerase activity"/>
    <property type="evidence" value="ECO:0007669"/>
    <property type="project" value="UniProtKB-KW"/>
</dbReference>
<keyword evidence="7" id="KW-0239">DNA-directed DNA polymerase</keyword>
<keyword evidence="12" id="KW-1185">Reference proteome</keyword>
<sequence length="364" mass="38922">MTAGYTPPMCSTPSRPGPTRTSGSSLRAATHPTRPCAPCRSPPTQPRASSAPGSGHGRNGAAPMNVTVSCNALADAVTRVITALDGRPATPALAGLLLEAQDGVLAVTGAGSGQAGRLEIDTTEHQRGAVLVDARFLARIARHLPEETATLEAAGDHLVICSGSATWRLVLMPEDDYPDWVAGLLAERNAAEFAKPKGLDGWEIELGAGERRLERAARLWTPPRFARTPFEPRPFEAGDWVTVTTDTETLLGQMATRDLVVWIRGDQTIVEQVQTYRLSGTELERYVRRSSAVDGEVRQWSWPLQRSAAPADEAFVPELTPAAAPAPVDGAATVAASVGSTSYRTLPEVFEFQWPDLDYPPVPS</sequence>
<dbReference type="PANTHER" id="PTHR30478">
    <property type="entry name" value="DNA POLYMERASE III SUBUNIT BETA"/>
    <property type="match status" value="1"/>
</dbReference>
<dbReference type="SUPFAM" id="SSF55979">
    <property type="entry name" value="DNA clamp"/>
    <property type="match status" value="1"/>
</dbReference>
<feature type="region of interest" description="Disordered" evidence="9">
    <location>
        <begin position="1"/>
        <end position="62"/>
    </location>
</feature>
<dbReference type="PANTHER" id="PTHR30478:SF0">
    <property type="entry name" value="BETA SLIDING CLAMP"/>
    <property type="match status" value="1"/>
</dbReference>
<protein>
    <recommendedName>
        <fullName evidence="10">DNA polymerase III beta sliding clamp N-terminal domain-containing protein</fullName>
    </recommendedName>
</protein>
<comment type="caution">
    <text evidence="11">The sequence shown here is derived from an EMBL/GenBank/DDBJ whole genome shotgun (WGS) entry which is preliminary data.</text>
</comment>
<evidence type="ECO:0000256" key="6">
    <source>
        <dbReference type="ARBA" id="ARBA00022705"/>
    </source>
</evidence>
<evidence type="ECO:0000256" key="9">
    <source>
        <dbReference type="SAM" id="MobiDB-lite"/>
    </source>
</evidence>
<keyword evidence="8" id="KW-0238">DNA-binding</keyword>
<dbReference type="GO" id="GO:0005737">
    <property type="term" value="C:cytoplasm"/>
    <property type="evidence" value="ECO:0007669"/>
    <property type="project" value="UniProtKB-SubCell"/>
</dbReference>
<proteinExistence type="inferred from homology"/>
<feature type="compositionally biased region" description="Polar residues" evidence="9">
    <location>
        <begin position="9"/>
        <end position="27"/>
    </location>
</feature>
<evidence type="ECO:0000313" key="11">
    <source>
        <dbReference type="EMBL" id="KAB2344914.1"/>
    </source>
</evidence>
<dbReference type="Gene3D" id="3.10.150.10">
    <property type="entry name" value="DNA Polymerase III, subunit A, domain 2"/>
    <property type="match status" value="1"/>
</dbReference>
<evidence type="ECO:0000256" key="4">
    <source>
        <dbReference type="ARBA" id="ARBA00022679"/>
    </source>
</evidence>
<dbReference type="GO" id="GO:0009360">
    <property type="term" value="C:DNA polymerase III complex"/>
    <property type="evidence" value="ECO:0007669"/>
    <property type="project" value="InterPro"/>
</dbReference>
<dbReference type="GO" id="GO:0003677">
    <property type="term" value="F:DNA binding"/>
    <property type="evidence" value="ECO:0007669"/>
    <property type="project" value="UniProtKB-KW"/>
</dbReference>
<dbReference type="Pfam" id="PF00712">
    <property type="entry name" value="DNA_pol3_beta"/>
    <property type="match status" value="1"/>
</dbReference>
<dbReference type="EMBL" id="WBMT01000015">
    <property type="protein sequence ID" value="KAB2344914.1"/>
    <property type="molecule type" value="Genomic_DNA"/>
</dbReference>
<evidence type="ECO:0000256" key="2">
    <source>
        <dbReference type="ARBA" id="ARBA00010752"/>
    </source>
</evidence>
<dbReference type="AlphaFoldDB" id="A0A6H9YGT8"/>
<evidence type="ECO:0000256" key="1">
    <source>
        <dbReference type="ARBA" id="ARBA00004496"/>
    </source>
</evidence>
<evidence type="ECO:0000256" key="5">
    <source>
        <dbReference type="ARBA" id="ARBA00022695"/>
    </source>
</evidence>
<gene>
    <name evidence="11" type="ORF">F8566_30460</name>
</gene>
<dbReference type="Proteomes" id="UP000468735">
    <property type="component" value="Unassembled WGS sequence"/>
</dbReference>
<evidence type="ECO:0000256" key="3">
    <source>
        <dbReference type="ARBA" id="ARBA00022490"/>
    </source>
</evidence>
<comment type="similarity">
    <text evidence="2">Belongs to the beta sliding clamp family.</text>
</comment>
<accession>A0A6H9YGT8</accession>
<dbReference type="GO" id="GO:0008408">
    <property type="term" value="F:3'-5' exonuclease activity"/>
    <property type="evidence" value="ECO:0007669"/>
    <property type="project" value="InterPro"/>
</dbReference>
<dbReference type="InterPro" id="IPR001001">
    <property type="entry name" value="DNA_polIII_beta"/>
</dbReference>
<evidence type="ECO:0000256" key="8">
    <source>
        <dbReference type="ARBA" id="ARBA00023125"/>
    </source>
</evidence>
<name>A0A6H9YGT8_9ACTN</name>
<keyword evidence="6" id="KW-0235">DNA replication</keyword>
<dbReference type="OrthoDB" id="8421503at2"/>
<evidence type="ECO:0000259" key="10">
    <source>
        <dbReference type="Pfam" id="PF00712"/>
    </source>
</evidence>
<organism evidence="11 12">
    <name type="scientific">Actinomadura rudentiformis</name>
    <dbReference type="NCBI Taxonomy" id="359158"/>
    <lineage>
        <taxon>Bacteria</taxon>
        <taxon>Bacillati</taxon>
        <taxon>Actinomycetota</taxon>
        <taxon>Actinomycetes</taxon>
        <taxon>Streptosporangiales</taxon>
        <taxon>Thermomonosporaceae</taxon>
        <taxon>Actinomadura</taxon>
    </lineage>
</organism>